<comment type="caution">
    <text evidence="1">The sequence shown here is derived from an EMBL/GenBank/DDBJ whole genome shotgun (WGS) entry which is preliminary data.</text>
</comment>
<evidence type="ECO:0000313" key="1">
    <source>
        <dbReference type="EMBL" id="ELR68631.1"/>
    </source>
</evidence>
<dbReference type="Proteomes" id="UP000011135">
    <property type="component" value="Unassembled WGS sequence"/>
</dbReference>
<keyword evidence="2" id="KW-1185">Reference proteome</keyword>
<sequence>MKFSLNYENDLASAHIQHFYDFRLVWTSEIYADIALEGYPHQLGHSLF</sequence>
<evidence type="ECO:0000313" key="2">
    <source>
        <dbReference type="Proteomes" id="UP000011135"/>
    </source>
</evidence>
<name>L8JIC9_9BACT</name>
<gene>
    <name evidence="1" type="ORF">C900_00175</name>
</gene>
<dbReference type="EMBL" id="AMZN01000101">
    <property type="protein sequence ID" value="ELR68631.1"/>
    <property type="molecule type" value="Genomic_DNA"/>
</dbReference>
<accession>L8JIC9</accession>
<dbReference type="STRING" id="1237149.C900_00175"/>
<proteinExistence type="predicted"/>
<organism evidence="1 2">
    <name type="scientific">Fulvivirga imtechensis AK7</name>
    <dbReference type="NCBI Taxonomy" id="1237149"/>
    <lineage>
        <taxon>Bacteria</taxon>
        <taxon>Pseudomonadati</taxon>
        <taxon>Bacteroidota</taxon>
        <taxon>Cytophagia</taxon>
        <taxon>Cytophagales</taxon>
        <taxon>Fulvivirgaceae</taxon>
        <taxon>Fulvivirga</taxon>
    </lineage>
</organism>
<protein>
    <submittedName>
        <fullName evidence="1">Uncharacterized protein</fullName>
    </submittedName>
</protein>
<dbReference type="AlphaFoldDB" id="L8JIC9"/>
<reference evidence="1 2" key="1">
    <citation type="submission" date="2012-12" db="EMBL/GenBank/DDBJ databases">
        <title>Genome assembly of Fulvivirga imtechensis AK7.</title>
        <authorList>
            <person name="Nupur N."/>
            <person name="Khatri I."/>
            <person name="Kumar R."/>
            <person name="Subramanian S."/>
            <person name="Pinnaka A."/>
        </authorList>
    </citation>
    <scope>NUCLEOTIDE SEQUENCE [LARGE SCALE GENOMIC DNA]</scope>
    <source>
        <strain evidence="1 2">AK7</strain>
    </source>
</reference>